<dbReference type="Pfam" id="PF00959">
    <property type="entry name" value="Phage_lysozyme"/>
    <property type="match status" value="1"/>
</dbReference>
<dbReference type="Gene3D" id="1.10.530.40">
    <property type="match status" value="1"/>
</dbReference>
<dbReference type="GO" id="GO:0031640">
    <property type="term" value="P:killing of cells of another organism"/>
    <property type="evidence" value="ECO:0007669"/>
    <property type="project" value="UniProtKB-KW"/>
</dbReference>
<keyword evidence="1 3" id="KW-0929">Antimicrobial</keyword>
<dbReference type="GO" id="GO:0016998">
    <property type="term" value="P:cell wall macromolecule catabolic process"/>
    <property type="evidence" value="ECO:0007669"/>
    <property type="project" value="InterPro"/>
</dbReference>
<dbReference type="InterPro" id="IPR002196">
    <property type="entry name" value="Glyco_hydro_24"/>
</dbReference>
<dbReference type="Proteomes" id="UP000004776">
    <property type="component" value="Unassembled WGS sequence"/>
</dbReference>
<sequence>MVKTDAECLVLLKQDMAWAFAAIKRYVKVPLTQGQTVALASWVFWAGETNFRNSTLLRLINEGKMPAACGQYIRWIYSKGQKLPGLEARRSADEWLCRYDLPQS</sequence>
<name>G5RWP7_SALET</name>
<dbReference type="EMBL" id="AFCW01001130">
    <property type="protein sequence ID" value="EHD02747.1"/>
    <property type="molecule type" value="Genomic_DNA"/>
</dbReference>
<protein>
    <recommendedName>
        <fullName evidence="3">Lysozyme</fullName>
        <ecNumber evidence="3">3.2.1.17</ecNumber>
    </recommendedName>
</protein>
<dbReference type="AlphaFoldDB" id="G5RWP7"/>
<comment type="caution">
    <text evidence="4">The sequence shown here is derived from an EMBL/GenBank/DDBJ whole genome shotgun (WGS) entry which is preliminary data.</text>
</comment>
<evidence type="ECO:0000256" key="2">
    <source>
        <dbReference type="ARBA" id="ARBA00022638"/>
    </source>
</evidence>
<accession>G5RWP7</accession>
<dbReference type="PANTHER" id="PTHR38107">
    <property type="match status" value="1"/>
</dbReference>
<gene>
    <name evidence="4" type="ORF">LTSEURB_2961</name>
</gene>
<dbReference type="PANTHER" id="PTHR38107:SF3">
    <property type="entry name" value="LYSOZYME RRRD-RELATED"/>
    <property type="match status" value="1"/>
</dbReference>
<keyword evidence="3" id="KW-0326">Glycosidase</keyword>
<dbReference type="PATRIC" id="fig|913084.3.peg.2188"/>
<dbReference type="GO" id="GO:0009253">
    <property type="term" value="P:peptidoglycan catabolic process"/>
    <property type="evidence" value="ECO:0007669"/>
    <property type="project" value="InterPro"/>
</dbReference>
<proteinExistence type="inferred from homology"/>
<evidence type="ECO:0000313" key="5">
    <source>
        <dbReference type="Proteomes" id="UP000004776"/>
    </source>
</evidence>
<dbReference type="EC" id="3.2.1.17" evidence="3"/>
<dbReference type="SUPFAM" id="SSF53955">
    <property type="entry name" value="Lysozyme-like"/>
    <property type="match status" value="1"/>
</dbReference>
<keyword evidence="2 3" id="KW-0081">Bacteriolytic enzyme</keyword>
<comment type="catalytic activity">
    <reaction evidence="3">
        <text>Hydrolysis of (1-&gt;4)-beta-linkages between N-acetylmuramic acid and N-acetyl-D-glucosamine residues in a peptidoglycan and between N-acetyl-D-glucosamine residues in chitodextrins.</text>
        <dbReference type="EC" id="3.2.1.17"/>
    </reaction>
</comment>
<dbReference type="InterPro" id="IPR023346">
    <property type="entry name" value="Lysozyme-like_dom_sf"/>
</dbReference>
<evidence type="ECO:0000256" key="3">
    <source>
        <dbReference type="RuleBase" id="RU003788"/>
    </source>
</evidence>
<dbReference type="GO" id="GO:0042742">
    <property type="term" value="P:defense response to bacterium"/>
    <property type="evidence" value="ECO:0007669"/>
    <property type="project" value="UniProtKB-KW"/>
</dbReference>
<organism evidence="4 5">
    <name type="scientific">Salmonella enterica subsp. enterica serovar Urbana str. R8-2977</name>
    <dbReference type="NCBI Taxonomy" id="913084"/>
    <lineage>
        <taxon>Bacteria</taxon>
        <taxon>Pseudomonadati</taxon>
        <taxon>Pseudomonadota</taxon>
        <taxon>Gammaproteobacteria</taxon>
        <taxon>Enterobacterales</taxon>
        <taxon>Enterobacteriaceae</taxon>
        <taxon>Salmonella</taxon>
    </lineage>
</organism>
<dbReference type="InterPro" id="IPR051018">
    <property type="entry name" value="Bacteriophage_GH24"/>
</dbReference>
<keyword evidence="3" id="KW-0378">Hydrolase</keyword>
<dbReference type="InterPro" id="IPR023347">
    <property type="entry name" value="Lysozyme_dom_sf"/>
</dbReference>
<evidence type="ECO:0000313" key="4">
    <source>
        <dbReference type="EMBL" id="EHD02747.1"/>
    </source>
</evidence>
<dbReference type="GO" id="GO:0003796">
    <property type="term" value="F:lysozyme activity"/>
    <property type="evidence" value="ECO:0007669"/>
    <property type="project" value="UniProtKB-EC"/>
</dbReference>
<evidence type="ECO:0000256" key="1">
    <source>
        <dbReference type="ARBA" id="ARBA00022529"/>
    </source>
</evidence>
<reference evidence="4 5" key="1">
    <citation type="journal article" date="2011" name="BMC Genomics">
        <title>Genome sequencing reveals diversification of virulence factor content and possible host adaptation in distinct subpopulations of Salmonella enterica.</title>
        <authorList>
            <person name="den Bakker H.C."/>
            <person name="Moreno Switt A.I."/>
            <person name="Govoni G."/>
            <person name="Cummings C.A."/>
            <person name="Ranieri M.L."/>
            <person name="Degoricija L."/>
            <person name="Hoelzer K."/>
            <person name="Rodriguez-Rivera L.D."/>
            <person name="Brown S."/>
            <person name="Bolchacova E."/>
            <person name="Furtado M.R."/>
            <person name="Wiedmann M."/>
        </authorList>
    </citation>
    <scope>NUCLEOTIDE SEQUENCE [LARGE SCALE GENOMIC DNA]</scope>
    <source>
        <strain evidence="4 5">R8-2977</strain>
    </source>
</reference>
<comment type="similarity">
    <text evidence="3">Belongs to the glycosyl hydrolase 24 family.</text>
</comment>